<reference evidence="1 2" key="1">
    <citation type="submission" date="2017-05" db="EMBL/GenBank/DDBJ databases">
        <authorList>
            <person name="Varghese N."/>
            <person name="Submissions S."/>
        </authorList>
    </citation>
    <scope>NUCLEOTIDE SEQUENCE [LARGE SCALE GENOMIC DNA]</scope>
    <source>
        <strain evidence="1 2">DSM 25457</strain>
    </source>
</reference>
<comment type="caution">
    <text evidence="1">The sequence shown here is derived from an EMBL/GenBank/DDBJ whole genome shotgun (WGS) entry which is preliminary data.</text>
</comment>
<dbReference type="EMBL" id="FXUG01000002">
    <property type="protein sequence ID" value="SMP49045.1"/>
    <property type="molecule type" value="Genomic_DNA"/>
</dbReference>
<evidence type="ECO:0000313" key="2">
    <source>
        <dbReference type="Proteomes" id="UP001158067"/>
    </source>
</evidence>
<keyword evidence="2" id="KW-1185">Reference proteome</keyword>
<organism evidence="1 2">
    <name type="scientific">Neorhodopirellula lusitana</name>
    <dbReference type="NCBI Taxonomy" id="445327"/>
    <lineage>
        <taxon>Bacteria</taxon>
        <taxon>Pseudomonadati</taxon>
        <taxon>Planctomycetota</taxon>
        <taxon>Planctomycetia</taxon>
        <taxon>Pirellulales</taxon>
        <taxon>Pirellulaceae</taxon>
        <taxon>Neorhodopirellula</taxon>
    </lineage>
</organism>
<protein>
    <submittedName>
        <fullName evidence="1">Uncharacterized protein</fullName>
    </submittedName>
</protein>
<dbReference type="Proteomes" id="UP001158067">
    <property type="component" value="Unassembled WGS sequence"/>
</dbReference>
<name>A0ABY1PUV5_9BACT</name>
<accession>A0ABY1PUV5</accession>
<proteinExistence type="predicted"/>
<gene>
    <name evidence="1" type="ORF">SAMN06265222_102494</name>
</gene>
<sequence length="64" mass="7105">MTINGRIRYSVACIIGEVESTLSNWHLGQFLDCQNGLNGSLDRSAKRSRSHLGEPFAKVNLIET</sequence>
<evidence type="ECO:0000313" key="1">
    <source>
        <dbReference type="EMBL" id="SMP49045.1"/>
    </source>
</evidence>